<protein>
    <submittedName>
        <fullName evidence="1">Uncharacterized protein</fullName>
    </submittedName>
</protein>
<gene>
    <name evidence="1" type="ORF">LCGC14_2066520</name>
</gene>
<comment type="caution">
    <text evidence="1">The sequence shown here is derived from an EMBL/GenBank/DDBJ whole genome shotgun (WGS) entry which is preliminary data.</text>
</comment>
<evidence type="ECO:0000313" key="1">
    <source>
        <dbReference type="EMBL" id="KKL74274.1"/>
    </source>
</evidence>
<sequence length="115" mass="13167">MKVRKIKIISWTEPSQLDPNKEVEVDTCRMIRTLISSIPIQQIPRGMEAFELFKELHDAFKDAENQEYLILSDKVFTFLEKSCFPHVLGTWGMMKEPSEAITLLVGAELVDIVLG</sequence>
<proteinExistence type="predicted"/>
<dbReference type="EMBL" id="LAZR01024709">
    <property type="protein sequence ID" value="KKL74274.1"/>
    <property type="molecule type" value="Genomic_DNA"/>
</dbReference>
<dbReference type="AlphaFoldDB" id="A0A0F9EJU7"/>
<name>A0A0F9EJU7_9ZZZZ</name>
<accession>A0A0F9EJU7</accession>
<reference evidence="1" key="1">
    <citation type="journal article" date="2015" name="Nature">
        <title>Complex archaea that bridge the gap between prokaryotes and eukaryotes.</title>
        <authorList>
            <person name="Spang A."/>
            <person name="Saw J.H."/>
            <person name="Jorgensen S.L."/>
            <person name="Zaremba-Niedzwiedzka K."/>
            <person name="Martijn J."/>
            <person name="Lind A.E."/>
            <person name="van Eijk R."/>
            <person name="Schleper C."/>
            <person name="Guy L."/>
            <person name="Ettema T.J."/>
        </authorList>
    </citation>
    <scope>NUCLEOTIDE SEQUENCE</scope>
</reference>
<organism evidence="1">
    <name type="scientific">marine sediment metagenome</name>
    <dbReference type="NCBI Taxonomy" id="412755"/>
    <lineage>
        <taxon>unclassified sequences</taxon>
        <taxon>metagenomes</taxon>
        <taxon>ecological metagenomes</taxon>
    </lineage>
</organism>